<dbReference type="GO" id="GO:0080188">
    <property type="term" value="P:gene silencing by siRNA-directed DNA methylation"/>
    <property type="evidence" value="ECO:0007669"/>
    <property type="project" value="InterPro"/>
</dbReference>
<dbReference type="Pfam" id="PF03470">
    <property type="entry name" value="zf-XS"/>
    <property type="match status" value="1"/>
</dbReference>
<dbReference type="EMBL" id="BKCJ010101902">
    <property type="protein sequence ID" value="GEX32745.1"/>
    <property type="molecule type" value="Genomic_DNA"/>
</dbReference>
<feature type="compositionally biased region" description="Basic and acidic residues" evidence="1">
    <location>
        <begin position="521"/>
        <end position="537"/>
    </location>
</feature>
<evidence type="ECO:0000256" key="1">
    <source>
        <dbReference type="SAM" id="MobiDB-lite"/>
    </source>
</evidence>
<feature type="compositionally biased region" description="Acidic residues" evidence="1">
    <location>
        <begin position="233"/>
        <end position="244"/>
    </location>
</feature>
<feature type="region of interest" description="Disordered" evidence="1">
    <location>
        <begin position="521"/>
        <end position="561"/>
    </location>
</feature>
<proteinExistence type="predicted"/>
<gene>
    <name evidence="3" type="ORF">Tci_304720</name>
</gene>
<feature type="region of interest" description="Disordered" evidence="1">
    <location>
        <begin position="182"/>
        <end position="269"/>
    </location>
</feature>
<dbReference type="InterPro" id="IPR005381">
    <property type="entry name" value="Znf-XS_domain"/>
</dbReference>
<comment type="caution">
    <text evidence="3">The sequence shown here is derived from an EMBL/GenBank/DDBJ whole genome shotgun (WGS) entry which is preliminary data.</text>
</comment>
<dbReference type="InterPro" id="IPR045177">
    <property type="entry name" value="FDM1-5/IDN2"/>
</dbReference>
<sequence>MTTTTAQQVTFDNALFWFANDKKDSTSYRFKIDKKRYRIDMEVFREILQICPRLPNQVFDALPSDEEIVSYIKELRHKLDIKFVSDVSSNSIRDVYKRNVDFVEQLWEDFTFQIEKRDTKKQEKMYYLRFTKAIIHHFISKDTMRNKMFMHTAQDDSILVLMRFVSKADDYQVYGALLHEIPNEPKGKSIDTHKGTSFKPEVPNVSKVDSSESEYESWGDNGDEDSEYKQDDEKDALENEESEDAFIHTSEDYVPTDDETNDETKDVDEKEYERISEELYGHFNGKLTNSEHNDEENGDADMTNDAHVQVEHTQEQTTGVQEESGLEIASIQVISTIKSEVPDVVKEYLGSSLNDALYKMIQKHSADIIKEHSVLAEIVERLKQQHAPHKSFEDIQKIKMEHARKQQMEYSSGEESKLSESKIFEYKDKPYEQLRNGTYKVKYPNGILKCPLCAGKKKQNFKHKDLHQHASGVSKEFDQKTTLFNTMTKSKSFNKSPKHKALYHALMESILEDEDDMDKGVTGELKKRKPDDDDSSKGKFLTTSSKSGKSAKEQDEEPIFVQDSDYAKHYDVEFDNFDMLMDQGEDLGKTDEQPNYEAVPNNDWYKKSISDTSLDPE</sequence>
<organism evidence="3">
    <name type="scientific">Tanacetum cinerariifolium</name>
    <name type="common">Dalmatian daisy</name>
    <name type="synonym">Chrysanthemum cinerariifolium</name>
    <dbReference type="NCBI Taxonomy" id="118510"/>
    <lineage>
        <taxon>Eukaryota</taxon>
        <taxon>Viridiplantae</taxon>
        <taxon>Streptophyta</taxon>
        <taxon>Embryophyta</taxon>
        <taxon>Tracheophyta</taxon>
        <taxon>Spermatophyta</taxon>
        <taxon>Magnoliopsida</taxon>
        <taxon>eudicotyledons</taxon>
        <taxon>Gunneridae</taxon>
        <taxon>Pentapetalae</taxon>
        <taxon>asterids</taxon>
        <taxon>campanulids</taxon>
        <taxon>Asterales</taxon>
        <taxon>Asteraceae</taxon>
        <taxon>Asteroideae</taxon>
        <taxon>Anthemideae</taxon>
        <taxon>Anthemidinae</taxon>
        <taxon>Tanacetum</taxon>
    </lineage>
</organism>
<dbReference type="AlphaFoldDB" id="A0A699H5J1"/>
<accession>A0A699H5J1</accession>
<feature type="compositionally biased region" description="Acidic residues" evidence="1">
    <location>
        <begin position="211"/>
        <end position="226"/>
    </location>
</feature>
<feature type="compositionally biased region" description="Basic and acidic residues" evidence="1">
    <location>
        <begin position="182"/>
        <end position="194"/>
    </location>
</feature>
<feature type="region of interest" description="Disordered" evidence="1">
    <location>
        <begin position="583"/>
        <end position="617"/>
    </location>
</feature>
<evidence type="ECO:0000313" key="3">
    <source>
        <dbReference type="EMBL" id="GEX32745.1"/>
    </source>
</evidence>
<dbReference type="PANTHER" id="PTHR21596:SF3">
    <property type="entry name" value="FACTOR OF DNA METHYLATION 1-RELATED"/>
    <property type="match status" value="1"/>
</dbReference>
<dbReference type="PANTHER" id="PTHR21596">
    <property type="entry name" value="RIBONUCLEASE P SUBUNIT P38"/>
    <property type="match status" value="1"/>
</dbReference>
<evidence type="ECO:0000259" key="2">
    <source>
        <dbReference type="Pfam" id="PF03470"/>
    </source>
</evidence>
<feature type="domain" description="Zinc finger-XS" evidence="2">
    <location>
        <begin position="450"/>
        <end position="475"/>
    </location>
</feature>
<protein>
    <submittedName>
        <fullName evidence="3">Factor of DNA methylation 1-like</fullName>
    </submittedName>
</protein>
<name>A0A699H5J1_TANCI</name>
<reference evidence="3" key="1">
    <citation type="journal article" date="2019" name="Sci. Rep.">
        <title>Draft genome of Tanacetum cinerariifolium, the natural source of mosquito coil.</title>
        <authorList>
            <person name="Yamashiro T."/>
            <person name="Shiraishi A."/>
            <person name="Satake H."/>
            <person name="Nakayama K."/>
        </authorList>
    </citation>
    <scope>NUCLEOTIDE SEQUENCE</scope>
</reference>